<name>A0A1W1WT68_9BACT</name>
<evidence type="ECO:0000256" key="2">
    <source>
        <dbReference type="HAMAP-Rule" id="MF_00055"/>
    </source>
</evidence>
<organism evidence="3 4">
    <name type="scientific">Nitratiruptor tergarcus DSM 16512</name>
    <dbReference type="NCBI Taxonomy" id="1069081"/>
    <lineage>
        <taxon>Bacteria</taxon>
        <taxon>Pseudomonadati</taxon>
        <taxon>Campylobacterota</taxon>
        <taxon>Epsilonproteobacteria</taxon>
        <taxon>Nautiliales</taxon>
        <taxon>Nitratiruptoraceae</taxon>
        <taxon>Nitratiruptor</taxon>
    </lineage>
</organism>
<reference evidence="4" key="1">
    <citation type="submission" date="2017-04" db="EMBL/GenBank/DDBJ databases">
        <authorList>
            <person name="Varghese N."/>
            <person name="Submissions S."/>
        </authorList>
    </citation>
    <scope>NUCLEOTIDE SEQUENCE [LARGE SCALE GENOMIC DNA]</scope>
    <source>
        <strain evidence="4">DSM 16512</strain>
    </source>
</reference>
<dbReference type="OrthoDB" id="9785549at2"/>
<dbReference type="NCBIfam" id="TIGR04336">
    <property type="entry name" value="AmmeMemoSam_B"/>
    <property type="match status" value="1"/>
</dbReference>
<dbReference type="STRING" id="1069081.SAMN05660197_1244"/>
<proteinExistence type="inferred from homology"/>
<dbReference type="Pfam" id="PF01875">
    <property type="entry name" value="Memo"/>
    <property type="match status" value="1"/>
</dbReference>
<dbReference type="AlphaFoldDB" id="A0A1W1WT68"/>
<dbReference type="RefSeq" id="WP_084275664.1">
    <property type="nucleotide sequence ID" value="NZ_AP026671.1"/>
</dbReference>
<evidence type="ECO:0000256" key="1">
    <source>
        <dbReference type="ARBA" id="ARBA00006315"/>
    </source>
</evidence>
<dbReference type="CDD" id="cd07361">
    <property type="entry name" value="MEMO_like"/>
    <property type="match status" value="1"/>
</dbReference>
<gene>
    <name evidence="3" type="ORF">SAMN05660197_1244</name>
</gene>
<sequence>MKREASVAGAFYPAECGQIEAMIAQFNSILDRALRDSDIFSLRPRAIVAPHAGYVYSGFTANVAHKLLPNAKPKRVVVIGPSHRIYFDGMSGALYDSYETPCGELQIDKAYTQHLIELFDLSFVPQAHAEHSTETQMPFIQHYMPDVKVVEFVYADIDPQVLAKVCEAVLSDPDNVIVISTDLSHYYPLKQAEVLDMHCLKAVHDLDVQELHNGCEACGKIGLEAIILAAKNMQLSSRILDYRTSADASGDESAVVGYMSAVFF</sequence>
<dbReference type="Proteomes" id="UP000192602">
    <property type="component" value="Unassembled WGS sequence"/>
</dbReference>
<keyword evidence="4" id="KW-1185">Reference proteome</keyword>
<comment type="similarity">
    <text evidence="1 2">Belongs to the MEMO1 family.</text>
</comment>
<dbReference type="PANTHER" id="PTHR11060:SF0">
    <property type="entry name" value="PROTEIN MEMO1"/>
    <property type="match status" value="1"/>
</dbReference>
<dbReference type="EMBL" id="FWWZ01000001">
    <property type="protein sequence ID" value="SMC09436.1"/>
    <property type="molecule type" value="Genomic_DNA"/>
</dbReference>
<accession>A0A1W1WT68</accession>
<dbReference type="InterPro" id="IPR002737">
    <property type="entry name" value="MEMO1_fam"/>
</dbReference>
<dbReference type="PANTHER" id="PTHR11060">
    <property type="entry name" value="PROTEIN MEMO1"/>
    <property type="match status" value="1"/>
</dbReference>
<evidence type="ECO:0000313" key="3">
    <source>
        <dbReference type="EMBL" id="SMC09436.1"/>
    </source>
</evidence>
<dbReference type="Gene3D" id="3.40.830.10">
    <property type="entry name" value="LigB-like"/>
    <property type="match status" value="1"/>
</dbReference>
<evidence type="ECO:0000313" key="4">
    <source>
        <dbReference type="Proteomes" id="UP000192602"/>
    </source>
</evidence>
<protein>
    <recommendedName>
        <fullName evidence="2">MEMO1 family protein SAMN05660197_1244</fullName>
    </recommendedName>
</protein>
<dbReference type="HAMAP" id="MF_00055">
    <property type="entry name" value="MEMO1"/>
    <property type="match status" value="1"/>
</dbReference>